<dbReference type="InterPro" id="IPR016032">
    <property type="entry name" value="Sig_transdc_resp-reg_C-effctor"/>
</dbReference>
<evidence type="ECO:0000259" key="4">
    <source>
        <dbReference type="PROSITE" id="PS50043"/>
    </source>
</evidence>
<dbReference type="SMART" id="SM00448">
    <property type="entry name" value="REC"/>
    <property type="match status" value="1"/>
</dbReference>
<dbReference type="AlphaFoldDB" id="A0A0N0GDK4"/>
<feature type="domain" description="Response regulatory" evidence="5">
    <location>
        <begin position="69"/>
        <end position="187"/>
    </location>
</feature>
<dbReference type="PROSITE" id="PS00622">
    <property type="entry name" value="HTH_LUXR_1"/>
    <property type="match status" value="1"/>
</dbReference>
<accession>A0A0N0GDK4</accession>
<dbReference type="InterPro" id="IPR051015">
    <property type="entry name" value="EvgA-like"/>
</dbReference>
<gene>
    <name evidence="6" type="ORF">ABJ99_0632</name>
</gene>
<dbReference type="InterPro" id="IPR058245">
    <property type="entry name" value="NreC/VraR/RcsB-like_REC"/>
</dbReference>
<dbReference type="InterPro" id="IPR001789">
    <property type="entry name" value="Sig_transdc_resp-reg_receiver"/>
</dbReference>
<comment type="caution">
    <text evidence="6">The sequence shown here is derived from an EMBL/GenBank/DDBJ whole genome shotgun (WGS) entry which is preliminary data.</text>
</comment>
<dbReference type="CDD" id="cd06170">
    <property type="entry name" value="LuxR_C_like"/>
    <property type="match status" value="1"/>
</dbReference>
<protein>
    <submittedName>
        <fullName evidence="6">LuxR response regulator receiver</fullName>
    </submittedName>
</protein>
<reference evidence="6 7" key="2">
    <citation type="submission" date="2015-10" db="EMBL/GenBank/DDBJ databases">
        <title>Comparative genomics and high-throughput reverse genetic screens identify a new phytobacterial MAMP and an Arabidopsis receptor required for immune elicitation.</title>
        <authorList>
            <person name="Mott G.A."/>
            <person name="Thakur S."/>
            <person name="Wang P.W."/>
            <person name="Desveaux D."/>
            <person name="Guttman D.S."/>
        </authorList>
    </citation>
    <scope>NUCLEOTIDE SEQUENCE [LARGE SCALE GENOMIC DNA]</scope>
    <source>
        <strain evidence="6 7">0788_9</strain>
    </source>
</reference>
<dbReference type="Pfam" id="PF00196">
    <property type="entry name" value="GerE"/>
    <property type="match status" value="1"/>
</dbReference>
<dbReference type="InterPro" id="IPR000792">
    <property type="entry name" value="Tscrpt_reg_LuxR_C"/>
</dbReference>
<dbReference type="PROSITE" id="PS50043">
    <property type="entry name" value="HTH_LUXR_2"/>
    <property type="match status" value="1"/>
</dbReference>
<evidence type="ECO:0000313" key="7">
    <source>
        <dbReference type="Proteomes" id="UP000037891"/>
    </source>
</evidence>
<name>A0A0N0GDK4_PSESX</name>
<dbReference type="NCBIfam" id="NF041830">
    <property type="entry name" value="RR_TF_ErdR"/>
    <property type="match status" value="1"/>
</dbReference>
<dbReference type="PANTHER" id="PTHR45566">
    <property type="entry name" value="HTH-TYPE TRANSCRIPTIONAL REGULATOR YHJB-RELATED"/>
    <property type="match status" value="1"/>
</dbReference>
<proteinExistence type="predicted"/>
<dbReference type="GO" id="GO:0000160">
    <property type="term" value="P:phosphorelay signal transduction system"/>
    <property type="evidence" value="ECO:0007669"/>
    <property type="project" value="InterPro"/>
</dbReference>
<dbReference type="PANTHER" id="PTHR45566:SF1">
    <property type="entry name" value="HTH-TYPE TRANSCRIPTIONAL REGULATOR YHJB-RELATED"/>
    <property type="match status" value="1"/>
</dbReference>
<organism evidence="6 7">
    <name type="scientific">Pseudomonas syringae pv. cilantro</name>
    <dbReference type="NCBI Taxonomy" id="81035"/>
    <lineage>
        <taxon>Bacteria</taxon>
        <taxon>Pseudomonadati</taxon>
        <taxon>Pseudomonadota</taxon>
        <taxon>Gammaproteobacteria</taxon>
        <taxon>Pseudomonadales</taxon>
        <taxon>Pseudomonadaceae</taxon>
        <taxon>Pseudomonas</taxon>
        <taxon>Pseudomonas syringae</taxon>
    </lineage>
</organism>
<dbReference type="PATRIC" id="fig|81035.3.peg.690"/>
<dbReference type="Gene3D" id="3.40.50.2300">
    <property type="match status" value="1"/>
</dbReference>
<dbReference type="SUPFAM" id="SSF46894">
    <property type="entry name" value="C-terminal effector domain of the bipartite response regulators"/>
    <property type="match status" value="1"/>
</dbReference>
<dbReference type="SUPFAM" id="SSF52172">
    <property type="entry name" value="CheY-like"/>
    <property type="match status" value="1"/>
</dbReference>
<feature type="modified residue" description="4-aspartylphosphate" evidence="3">
    <location>
        <position position="122"/>
    </location>
</feature>
<evidence type="ECO:0000256" key="2">
    <source>
        <dbReference type="ARBA" id="ARBA00023125"/>
    </source>
</evidence>
<dbReference type="PRINTS" id="PR00038">
    <property type="entry name" value="HTHLUXR"/>
</dbReference>
<dbReference type="InterPro" id="IPR011006">
    <property type="entry name" value="CheY-like_superfamily"/>
</dbReference>
<keyword evidence="2" id="KW-0238">DNA-binding</keyword>
<feature type="domain" description="HTH luxR-type" evidence="4">
    <location>
        <begin position="210"/>
        <end position="275"/>
    </location>
</feature>
<dbReference type="Pfam" id="PF00072">
    <property type="entry name" value="Response_reg"/>
    <property type="match status" value="1"/>
</dbReference>
<evidence type="ECO:0000259" key="5">
    <source>
        <dbReference type="PROSITE" id="PS50110"/>
    </source>
</evidence>
<sequence length="280" mass="30432">MLSLPTDSGASRLTVMVLLGMLGAAWKPIHLVWRSACCRFPAPCEFVRPGAADCVGPLYKKRDHYMTYDILIADDHPLFRSALHQALTIGLGPAARLVEAESIAQLESRLAEKADWDLVLLDLNMPGAYGFSGLVLLRGQYPQIPVVMVSAQEEASIVVRSREFGASGFIPKSSSLEVIQQAVRTVLDGDVWWPPQVNEVISVSDEAKAASAGLASLTPQQFRVLTMVCEGLLNKQIASELSVSEATIKAHVTAIFRKLGVRTRTQAALLLQQLESISSH</sequence>
<dbReference type="SMART" id="SM00421">
    <property type="entry name" value="HTH_LUXR"/>
    <property type="match status" value="1"/>
</dbReference>
<dbReference type="Proteomes" id="UP000037891">
    <property type="component" value="Unassembled WGS sequence"/>
</dbReference>
<dbReference type="PROSITE" id="PS50110">
    <property type="entry name" value="RESPONSE_REGULATORY"/>
    <property type="match status" value="1"/>
</dbReference>
<evidence type="ECO:0000256" key="1">
    <source>
        <dbReference type="ARBA" id="ARBA00022553"/>
    </source>
</evidence>
<evidence type="ECO:0000256" key="3">
    <source>
        <dbReference type="PROSITE-ProRule" id="PRU00169"/>
    </source>
</evidence>
<reference evidence="6 7" key="1">
    <citation type="submission" date="2015-07" db="EMBL/GenBank/DDBJ databases">
        <authorList>
            <person name="Noorani M."/>
        </authorList>
    </citation>
    <scope>NUCLEOTIDE SEQUENCE [LARGE SCALE GENOMIC DNA]</scope>
    <source>
        <strain evidence="6 7">0788_9</strain>
    </source>
</reference>
<evidence type="ECO:0000313" key="6">
    <source>
        <dbReference type="EMBL" id="KPC26538.1"/>
    </source>
</evidence>
<dbReference type="GO" id="GO:0003677">
    <property type="term" value="F:DNA binding"/>
    <property type="evidence" value="ECO:0007669"/>
    <property type="project" value="UniProtKB-KW"/>
</dbReference>
<dbReference type="EMBL" id="LGLN01000074">
    <property type="protein sequence ID" value="KPC26538.1"/>
    <property type="molecule type" value="Genomic_DNA"/>
</dbReference>
<dbReference type="GO" id="GO:0006355">
    <property type="term" value="P:regulation of DNA-templated transcription"/>
    <property type="evidence" value="ECO:0007669"/>
    <property type="project" value="InterPro"/>
</dbReference>
<keyword evidence="1 3" id="KW-0597">Phosphoprotein</keyword>
<dbReference type="CDD" id="cd17535">
    <property type="entry name" value="REC_NarL-like"/>
    <property type="match status" value="1"/>
</dbReference>